<comment type="caution">
    <text evidence="2">The sequence shown here is derived from an EMBL/GenBank/DDBJ whole genome shotgun (WGS) entry which is preliminary data.</text>
</comment>
<dbReference type="Proteomes" id="UP000746535">
    <property type="component" value="Unassembled WGS sequence"/>
</dbReference>
<feature type="region of interest" description="Disordered" evidence="1">
    <location>
        <begin position="311"/>
        <end position="372"/>
    </location>
</feature>
<evidence type="ECO:0000256" key="1">
    <source>
        <dbReference type="SAM" id="MobiDB-lite"/>
    </source>
</evidence>
<dbReference type="RefSeq" id="WP_168080809.1">
    <property type="nucleotide sequence ID" value="NZ_JAAVJI010000001.1"/>
</dbReference>
<feature type="region of interest" description="Disordered" evidence="1">
    <location>
        <begin position="485"/>
        <end position="533"/>
    </location>
</feature>
<keyword evidence="3" id="KW-1185">Reference proteome</keyword>
<organism evidence="2 3">
    <name type="scientific">Pseudomonas quercus</name>
    <dbReference type="NCBI Taxonomy" id="2722792"/>
    <lineage>
        <taxon>Bacteria</taxon>
        <taxon>Pseudomonadati</taxon>
        <taxon>Pseudomonadota</taxon>
        <taxon>Gammaproteobacteria</taxon>
        <taxon>Pseudomonadales</taxon>
        <taxon>Pseudomonadaceae</taxon>
        <taxon>Pseudomonas</taxon>
    </lineage>
</organism>
<protein>
    <submittedName>
        <fullName evidence="2">Uncharacterized protein</fullName>
    </submittedName>
</protein>
<name>A0ABX0YBT1_9PSED</name>
<feature type="compositionally biased region" description="Basic and acidic residues" evidence="1">
    <location>
        <begin position="486"/>
        <end position="497"/>
    </location>
</feature>
<feature type="compositionally biased region" description="Basic and acidic residues" evidence="1">
    <location>
        <begin position="316"/>
        <end position="339"/>
    </location>
</feature>
<feature type="compositionally biased region" description="Low complexity" evidence="1">
    <location>
        <begin position="566"/>
        <end position="583"/>
    </location>
</feature>
<reference evidence="2 3" key="1">
    <citation type="submission" date="2020-03" db="EMBL/GenBank/DDBJ databases">
        <authorList>
            <person name="Wang L."/>
            <person name="He N."/>
            <person name="Li Y."/>
            <person name="Fang Y."/>
            <person name="Zhang F."/>
        </authorList>
    </citation>
    <scope>NUCLEOTIDE SEQUENCE [LARGE SCALE GENOMIC DNA]</scope>
    <source>
        <strain evidence="3">hsmgli-8</strain>
    </source>
</reference>
<evidence type="ECO:0000313" key="3">
    <source>
        <dbReference type="Proteomes" id="UP000746535"/>
    </source>
</evidence>
<feature type="region of interest" description="Disordered" evidence="1">
    <location>
        <begin position="241"/>
        <end position="277"/>
    </location>
</feature>
<evidence type="ECO:0000313" key="2">
    <source>
        <dbReference type="EMBL" id="NJO99552.1"/>
    </source>
</evidence>
<feature type="compositionally biased region" description="Polar residues" evidence="1">
    <location>
        <begin position="584"/>
        <end position="618"/>
    </location>
</feature>
<proteinExistence type="predicted"/>
<gene>
    <name evidence="2" type="ORF">HBH25_01545</name>
</gene>
<feature type="compositionally biased region" description="Polar residues" evidence="1">
    <location>
        <begin position="360"/>
        <end position="372"/>
    </location>
</feature>
<feature type="compositionally biased region" description="Polar residues" evidence="1">
    <location>
        <begin position="252"/>
        <end position="275"/>
    </location>
</feature>
<sequence>MPGLTAVGSASAINLPAMTRSHNIIGGQLECARNTENMPAETKKILADYTTRCMDTKSCTDPCAFTARLAALGEENASDPTKLKLAAMIKLAQILGATVYEAELRKLSVKCNAKGYSIVSLNLSDKGAIEAYKRAEELSELLDKRANSMLATPIVQDKVNKEIRDLLDLVLVQRLRQQHQEPGMSTFGGVLDTLDMAKLSEKTFKVWQEKISLGPGGLNVKIFDDWLANVTQLPFLGAPAHDAARQPEAANKSPSNSCGGNGQAQGFNGTPAVSGSGSTTINISPNISPSINIYPSSGGEVIFLGGASSLEQPPQAKERASAGDIDPNLRDHVDDEQSIHGDSLSPSRSRTEPVLGGLPRSSTQSDPTEGEQISSYVSANANQQNPLISRLPVLEGYAASRSLTASTGGFNRNIHPTSTREGDNLTVIDELKEKLQERGESSPHVSVLAERSGVGPSASSLPKTSQFNYLAKNLKHVHTSFSPYFESHKNKPAEKDSQSSQVLQATAPRPSGLAGEGVISDSPASTKPAKPFSYLDLKNPSVYATVSPYLNAQMNKPTEQILSSDTGASSTNSKNASATSVSNQPHITGVGNNQSEAGLGSSGTSQKSNRWTSIITGD</sequence>
<feature type="region of interest" description="Disordered" evidence="1">
    <location>
        <begin position="562"/>
        <end position="618"/>
    </location>
</feature>
<dbReference type="EMBL" id="JAAVJI010000001">
    <property type="protein sequence ID" value="NJO99552.1"/>
    <property type="molecule type" value="Genomic_DNA"/>
</dbReference>
<accession>A0ABX0YBT1</accession>